<dbReference type="CDD" id="cd18011">
    <property type="entry name" value="DEXDc_RapA"/>
    <property type="match status" value="1"/>
</dbReference>
<dbReference type="InterPro" id="IPR040765">
    <property type="entry name" value="Tudor_1_RapA"/>
</dbReference>
<dbReference type="PROSITE" id="PS51192">
    <property type="entry name" value="HELICASE_ATP_BIND_1"/>
    <property type="match status" value="1"/>
</dbReference>
<dbReference type="RefSeq" id="WP_109338723.1">
    <property type="nucleotide sequence ID" value="NZ_CP029347.1"/>
</dbReference>
<evidence type="ECO:0000256" key="6">
    <source>
        <dbReference type="ARBA" id="ARBA00023125"/>
    </source>
</evidence>
<dbReference type="PANTHER" id="PTHR45766:SF6">
    <property type="entry name" value="SWI_SNF-RELATED MATRIX-ASSOCIATED ACTIN-DEPENDENT REGULATOR OF CHROMATIN SUBFAMILY A-LIKE PROTEIN 1"/>
    <property type="match status" value="1"/>
</dbReference>
<protein>
    <recommendedName>
        <fullName evidence="9">RNA polymerase-associated protein RapA</fullName>
        <ecNumber evidence="9">3.6.4.-</ecNumber>
    </recommendedName>
    <alternativeName>
        <fullName evidence="9">ATP-dependent helicase HepA</fullName>
    </alternativeName>
</protein>
<dbReference type="KEGG" id="salh:HMF8227_00555"/>
<dbReference type="CDD" id="cd18793">
    <property type="entry name" value="SF2_C_SNF"/>
    <property type="match status" value="1"/>
</dbReference>
<dbReference type="InterPro" id="IPR040766">
    <property type="entry name" value="Tudor_2_RapA"/>
</dbReference>
<keyword evidence="8 9" id="KW-0804">Transcription</keyword>
<dbReference type="PROSITE" id="PS51194">
    <property type="entry name" value="HELICASE_CTER"/>
    <property type="match status" value="1"/>
</dbReference>
<dbReference type="GO" id="GO:0003677">
    <property type="term" value="F:DNA binding"/>
    <property type="evidence" value="ECO:0007669"/>
    <property type="project" value="UniProtKB-KW"/>
</dbReference>
<dbReference type="NCBIfam" id="NF003426">
    <property type="entry name" value="PRK04914.1"/>
    <property type="match status" value="1"/>
</dbReference>
<evidence type="ECO:0000256" key="1">
    <source>
        <dbReference type="ARBA" id="ARBA00022741"/>
    </source>
</evidence>
<dbReference type="SMART" id="SM00490">
    <property type="entry name" value="HELICc"/>
    <property type="match status" value="1"/>
</dbReference>
<evidence type="ECO:0000256" key="9">
    <source>
        <dbReference type="HAMAP-Rule" id="MF_01821"/>
    </source>
</evidence>
<feature type="domain" description="Helicase C-terminal" evidence="11">
    <location>
        <begin position="470"/>
        <end position="624"/>
    </location>
</feature>
<comment type="function">
    <text evidence="9">Transcription regulator that activates transcription by stimulating RNA polymerase (RNAP) recycling in case of stress conditions such as supercoiled DNA or high salt concentrations. Probably acts by releasing the RNAP, when it is trapped or immobilized on tightly supercoiled DNA. Does not activate transcription on linear DNA. Probably not involved in DNA repair.</text>
</comment>
<dbReference type="HAMAP" id="MF_01821">
    <property type="entry name" value="Helicase_RapA"/>
    <property type="match status" value="1"/>
</dbReference>
<dbReference type="Gene3D" id="2.30.30.140">
    <property type="match status" value="1"/>
</dbReference>
<dbReference type="InterPro" id="IPR023949">
    <property type="entry name" value="Helicase_RapA"/>
</dbReference>
<dbReference type="Gene3D" id="2.30.30.930">
    <property type="match status" value="1"/>
</dbReference>
<dbReference type="Gene3D" id="6.10.140.2230">
    <property type="match status" value="1"/>
</dbReference>
<dbReference type="PANTHER" id="PTHR45766">
    <property type="entry name" value="DNA ANNEALING HELICASE AND ENDONUCLEASE ZRANB3 FAMILY MEMBER"/>
    <property type="match status" value="1"/>
</dbReference>
<evidence type="ECO:0000256" key="3">
    <source>
        <dbReference type="ARBA" id="ARBA00022806"/>
    </source>
</evidence>
<feature type="domain" description="Helicase ATP-binding" evidence="10">
    <location>
        <begin position="163"/>
        <end position="333"/>
    </location>
</feature>
<dbReference type="EC" id="3.6.4.-" evidence="9"/>
<dbReference type="InterPro" id="IPR000330">
    <property type="entry name" value="SNF2_N"/>
</dbReference>
<dbReference type="GO" id="GO:0006355">
    <property type="term" value="P:regulation of DNA-templated transcription"/>
    <property type="evidence" value="ECO:0007669"/>
    <property type="project" value="UniProtKB-UniRule"/>
</dbReference>
<keyword evidence="7 9" id="KW-0010">Activator</keyword>
<dbReference type="Gene3D" id="6.10.140.1500">
    <property type="match status" value="1"/>
</dbReference>
<dbReference type="Pfam" id="PF18339">
    <property type="entry name" value="Tudor_1_RapA"/>
    <property type="match status" value="1"/>
</dbReference>
<dbReference type="Proteomes" id="UP000245728">
    <property type="component" value="Chromosome"/>
</dbReference>
<dbReference type="AlphaFoldDB" id="A0A2S2E077"/>
<keyword evidence="2 9" id="KW-0378">Hydrolase</keyword>
<dbReference type="InterPro" id="IPR022737">
    <property type="entry name" value="RapA_C"/>
</dbReference>
<dbReference type="Gene3D" id="3.30.360.80">
    <property type="match status" value="1"/>
</dbReference>
<comment type="subunit">
    <text evidence="9">Interacts with the RNAP. Has a higher affinity for the core RNAP than for the holoenzyme. Its ATPase activity is stimulated by binding to RNAP.</text>
</comment>
<keyword evidence="13" id="KW-1185">Reference proteome</keyword>
<dbReference type="SMART" id="SM00487">
    <property type="entry name" value="DEXDc"/>
    <property type="match status" value="1"/>
</dbReference>
<dbReference type="OrthoDB" id="9814088at2"/>
<evidence type="ECO:0000259" key="11">
    <source>
        <dbReference type="PROSITE" id="PS51194"/>
    </source>
</evidence>
<keyword evidence="5 9" id="KW-0805">Transcription regulation</keyword>
<dbReference type="Pfam" id="PF00176">
    <property type="entry name" value="SNF2-rel_dom"/>
    <property type="match status" value="1"/>
</dbReference>
<keyword evidence="3 9" id="KW-0347">Helicase</keyword>
<dbReference type="EMBL" id="CP029347">
    <property type="protein sequence ID" value="AWL11051.1"/>
    <property type="molecule type" value="Genomic_DNA"/>
</dbReference>
<dbReference type="Pfam" id="PF18337">
    <property type="entry name" value="Tudor_RapA"/>
    <property type="match status" value="1"/>
</dbReference>
<dbReference type="InterPro" id="IPR038718">
    <property type="entry name" value="SNF2-like_sf"/>
</dbReference>
<feature type="binding site" evidence="9">
    <location>
        <begin position="176"/>
        <end position="183"/>
    </location>
    <ligand>
        <name>ATP</name>
        <dbReference type="ChEBI" id="CHEBI:30616"/>
    </ligand>
</feature>
<dbReference type="Gene3D" id="3.40.50.300">
    <property type="entry name" value="P-loop containing nucleotide triphosphate hydrolases"/>
    <property type="match status" value="1"/>
</dbReference>
<keyword evidence="4 9" id="KW-0067">ATP-binding</keyword>
<evidence type="ECO:0000256" key="5">
    <source>
        <dbReference type="ARBA" id="ARBA00023015"/>
    </source>
</evidence>
<evidence type="ECO:0000313" key="12">
    <source>
        <dbReference type="EMBL" id="AWL11051.1"/>
    </source>
</evidence>
<dbReference type="InterPro" id="IPR049730">
    <property type="entry name" value="SNF2/RAD54-like_C"/>
</dbReference>
<evidence type="ECO:0000256" key="2">
    <source>
        <dbReference type="ARBA" id="ARBA00022801"/>
    </source>
</evidence>
<dbReference type="InterPro" id="IPR014001">
    <property type="entry name" value="Helicase_ATP-bd"/>
</dbReference>
<dbReference type="InterPro" id="IPR027417">
    <property type="entry name" value="P-loop_NTPase"/>
</dbReference>
<organism evidence="12 13">
    <name type="scientific">Saliniradius amylolyticus</name>
    <dbReference type="NCBI Taxonomy" id="2183582"/>
    <lineage>
        <taxon>Bacteria</taxon>
        <taxon>Pseudomonadati</taxon>
        <taxon>Pseudomonadota</taxon>
        <taxon>Gammaproteobacteria</taxon>
        <taxon>Alteromonadales</taxon>
        <taxon>Alteromonadaceae</taxon>
        <taxon>Saliniradius</taxon>
    </lineage>
</organism>
<dbReference type="InterPro" id="IPR001650">
    <property type="entry name" value="Helicase_C-like"/>
</dbReference>
<name>A0A2S2E077_9ALTE</name>
<evidence type="ECO:0000256" key="4">
    <source>
        <dbReference type="ARBA" id="ARBA00022840"/>
    </source>
</evidence>
<dbReference type="GO" id="GO:0004386">
    <property type="term" value="F:helicase activity"/>
    <property type="evidence" value="ECO:0007669"/>
    <property type="project" value="UniProtKB-UniRule"/>
</dbReference>
<dbReference type="InterPro" id="IPR057342">
    <property type="entry name" value="DEXDc_RapA"/>
</dbReference>
<accession>A0A2S2E077</accession>
<evidence type="ECO:0000313" key="13">
    <source>
        <dbReference type="Proteomes" id="UP000245728"/>
    </source>
</evidence>
<dbReference type="SUPFAM" id="SSF52540">
    <property type="entry name" value="P-loop containing nucleoside triphosphate hydrolases"/>
    <property type="match status" value="2"/>
</dbReference>
<feature type="short sequence motif" description="DEAH box" evidence="9">
    <location>
        <begin position="279"/>
        <end position="282"/>
    </location>
</feature>
<dbReference type="GO" id="GO:0016817">
    <property type="term" value="F:hydrolase activity, acting on acid anhydrides"/>
    <property type="evidence" value="ECO:0007669"/>
    <property type="project" value="InterPro"/>
</dbReference>
<comment type="similarity">
    <text evidence="9">Belongs to the SNF2/RAD54 helicase family. RapA subfamily.</text>
</comment>
<keyword evidence="6 9" id="KW-0238">DNA-binding</keyword>
<proteinExistence type="inferred from homology"/>
<evidence type="ECO:0000256" key="7">
    <source>
        <dbReference type="ARBA" id="ARBA00023159"/>
    </source>
</evidence>
<dbReference type="Pfam" id="PF00271">
    <property type="entry name" value="Helicase_C"/>
    <property type="match status" value="1"/>
</dbReference>
<sequence>MTFSLGQRWASQAESELGLGTIVETQGRRVSVLFPATGETRTYTADNAPLIRVRFDIGDTVSSHQGWQLEVEQVHEQQGCLTYIGHRLDSGQPEQLKEPMLDHRFTLASPQQRLLSGQFDEPRWFELRRQGRAEMATHHSSALLGLTGARVDLIPHQLHIARTVADRHAPRVLLSDEVGLGKTIEAAMIIHRQLLTGRAQRVLIVVPEALLHQWLVEMLRRINVQFAIFDQSRCQALAEEANNPFDTEQCVLCSLDFLTQNPDYAQQAAECHWDLLVVDEAHHLTWQPEAPSAEYQVIEHFTRQTPGVLLLTATPDQLGHASHFARLRLLDPDRFYDYQQFLAEEQGYQALAQAIRPLLANGTLDEQQEQTLIDYAPDLEAEIQSLTQSNQSRRQALIEQLIDRHGTGRLVFRNTRHSVPGFPKRCLHPHPLGSPDEYVGIWQPTTALEQQLLPETYEGIKASWTEFDPRIPWLIEQLKQRKGQKVLTLCANNTTALALAEALRHKAGTHAGVFHQGQSIVERDRIANYFADPEQGTDVLICSEIGSEGRNFQFAQHLVLFDLPLVPDVLEQRIGRLDRIGQQGDIHIHVPYFKDTAQQRLLNWYHQGLNAFEHTCATGTAIFEQFADGLYQLLPSCADEAAFEQLLTQTRIANDQLKLQLEQGRDRLLELNASGLGQVEPLLEALQDLDNSPRLERFMLRLLDAIGVAQEELSDTIYLLRPTEAMNTVVPGLTEDGLRVTYDRATALAREDVQFISWDHPLVHHVTDWLASEPQGNSAIGLMRNPELPNGSYYLQLLYTVDGRAEPGLQLGRFLPPTPVEVVLDANGKLGTPEFTDIKAVPKDTGLQLVKALSDSIELGLQRGMREAEQRKQDLVTQSLTTMERSLDDELQRLVHLQKLNPSIRDSEIQALRRQKTELGNAIESAEVQLEAIRLVVNTH</sequence>
<gene>
    <name evidence="12" type="primary">hepA</name>
    <name evidence="9" type="synonym">rapA</name>
    <name evidence="12" type="ORF">HMF8227_00555</name>
</gene>
<evidence type="ECO:0000256" key="8">
    <source>
        <dbReference type="ARBA" id="ARBA00023163"/>
    </source>
</evidence>
<dbReference type="Pfam" id="PF12137">
    <property type="entry name" value="RapA_C"/>
    <property type="match status" value="1"/>
</dbReference>
<reference evidence="12 13" key="1">
    <citation type="submission" date="2018-05" db="EMBL/GenBank/DDBJ databases">
        <title>Salinimonas sp. HMF8227 Genome sequencing and assembly.</title>
        <authorList>
            <person name="Kang H."/>
            <person name="Kang J."/>
            <person name="Cha I."/>
            <person name="Kim H."/>
            <person name="Joh K."/>
        </authorList>
    </citation>
    <scope>NUCLEOTIDE SEQUENCE [LARGE SCALE GENOMIC DNA]</scope>
    <source>
        <strain evidence="12 13">HMF8227</strain>
    </source>
</reference>
<evidence type="ECO:0000259" key="10">
    <source>
        <dbReference type="PROSITE" id="PS51192"/>
    </source>
</evidence>
<dbReference type="Gene3D" id="3.40.50.10810">
    <property type="entry name" value="Tandem AAA-ATPase domain"/>
    <property type="match status" value="1"/>
</dbReference>
<keyword evidence="1 9" id="KW-0547">Nucleotide-binding</keyword>
<dbReference type="GO" id="GO:0005524">
    <property type="term" value="F:ATP binding"/>
    <property type="evidence" value="ECO:0007669"/>
    <property type="project" value="UniProtKB-UniRule"/>
</dbReference>